<name>A0A0G0VH13_9BACT</name>
<evidence type="ECO:0000313" key="1">
    <source>
        <dbReference type="EMBL" id="KKR98936.1"/>
    </source>
</evidence>
<reference evidence="1 2" key="1">
    <citation type="journal article" date="2015" name="Nature">
        <title>rRNA introns, odd ribosomes, and small enigmatic genomes across a large radiation of phyla.</title>
        <authorList>
            <person name="Brown C.T."/>
            <person name="Hug L.A."/>
            <person name="Thomas B.C."/>
            <person name="Sharon I."/>
            <person name="Castelle C.J."/>
            <person name="Singh A."/>
            <person name="Wilkins M.J."/>
            <person name="Williams K.H."/>
            <person name="Banfield J.F."/>
        </authorList>
    </citation>
    <scope>NUCLEOTIDE SEQUENCE [LARGE SCALE GENOMIC DNA]</scope>
</reference>
<organism evidence="1 2">
    <name type="scientific">Candidatus Uhrbacteria bacterium GW2011_GWC1_41_20</name>
    <dbReference type="NCBI Taxonomy" id="1618983"/>
    <lineage>
        <taxon>Bacteria</taxon>
        <taxon>Candidatus Uhriibacteriota</taxon>
    </lineage>
</organism>
<comment type="caution">
    <text evidence="1">The sequence shown here is derived from an EMBL/GenBank/DDBJ whole genome shotgun (WGS) entry which is preliminary data.</text>
</comment>
<dbReference type="AlphaFoldDB" id="A0A0G0VH13"/>
<dbReference type="EMBL" id="LCAW01000013">
    <property type="protein sequence ID" value="KKR98936.1"/>
    <property type="molecule type" value="Genomic_DNA"/>
</dbReference>
<dbReference type="Proteomes" id="UP000033930">
    <property type="component" value="Unassembled WGS sequence"/>
</dbReference>
<gene>
    <name evidence="1" type="ORF">UU50_C0013G0015</name>
</gene>
<sequence length="75" mass="8806">MTPTQKSLEQYFAEYGVTDADKKAKLLPLITDLIYDRNMHVVNLETEADEYRKHQIEEGIAELEDEIKRQFESCL</sequence>
<evidence type="ECO:0000313" key="2">
    <source>
        <dbReference type="Proteomes" id="UP000033930"/>
    </source>
</evidence>
<proteinExistence type="predicted"/>
<accession>A0A0G0VH13</accession>
<protein>
    <submittedName>
        <fullName evidence="1">Uncharacterized protein</fullName>
    </submittedName>
</protein>